<dbReference type="Proteomes" id="UP000184206">
    <property type="component" value="Unassembled WGS sequence"/>
</dbReference>
<protein>
    <submittedName>
        <fullName evidence="3">Competence protein CoiA</fullName>
    </submittedName>
</protein>
<dbReference type="InterPro" id="IPR057253">
    <property type="entry name" value="CoiA-like_N"/>
</dbReference>
<dbReference type="Pfam" id="PF06054">
    <property type="entry name" value="CoiA_nuc"/>
    <property type="match status" value="1"/>
</dbReference>
<sequence>MKMAVDENGGQVLADNAKKGRHYFCPVCDSRVTLKKGPVKTAHFSHHHIMDCMRYLYKRESVAHLELKHDLYLALTPDHHAAMEYYLPEIEQIADLLINESLALEIQLSTIAPQLILDRTGGYASIGIDVIWLLDHASLKAEGEYIIPTHFQLACQKACKIYTIDFKTKDVYIHHLRHHAGGGRFYFKKERVDVKSLPDHVPPEHLGARQLSTVELKRIISRERSRRTVQNLTLTFLYQMRLTVETLPEYLKYTTPAERLIANPPLEWKLFIYYHLERGTFNMTLFMEMLKPRLIHGISGKNVLARRLIQEYVMLYNSHKRSELEISHDN</sequence>
<organism evidence="3 4">
    <name type="scientific">Lacicoccus alkaliphilus DSM 16010</name>
    <dbReference type="NCBI Taxonomy" id="1123231"/>
    <lineage>
        <taxon>Bacteria</taxon>
        <taxon>Bacillati</taxon>
        <taxon>Bacillota</taxon>
        <taxon>Bacilli</taxon>
        <taxon>Bacillales</taxon>
        <taxon>Salinicoccaceae</taxon>
        <taxon>Lacicoccus</taxon>
    </lineage>
</organism>
<evidence type="ECO:0000259" key="1">
    <source>
        <dbReference type="Pfam" id="PF06054"/>
    </source>
</evidence>
<proteinExistence type="predicted"/>
<dbReference type="STRING" id="1123231.SAMN02745189_01593"/>
<keyword evidence="4" id="KW-1185">Reference proteome</keyword>
<feature type="domain" description="Competence protein CoiA nuclease-like" evidence="1">
    <location>
        <begin position="60"/>
        <end position="155"/>
    </location>
</feature>
<dbReference type="InterPro" id="IPR010330">
    <property type="entry name" value="CoiA_nuc"/>
</dbReference>
<dbReference type="AlphaFoldDB" id="A0A1M7G6C4"/>
<name>A0A1M7G6C4_9BACL</name>
<dbReference type="OrthoDB" id="3784230at2"/>
<reference evidence="3 4" key="1">
    <citation type="submission" date="2016-11" db="EMBL/GenBank/DDBJ databases">
        <authorList>
            <person name="Jaros S."/>
            <person name="Januszkiewicz K."/>
            <person name="Wedrychowicz H."/>
        </authorList>
    </citation>
    <scope>NUCLEOTIDE SEQUENCE [LARGE SCALE GENOMIC DNA]</scope>
    <source>
        <strain evidence="3 4">DSM 16010</strain>
    </source>
</reference>
<dbReference type="EMBL" id="FRCF01000005">
    <property type="protein sequence ID" value="SHM11843.1"/>
    <property type="molecule type" value="Genomic_DNA"/>
</dbReference>
<evidence type="ECO:0000259" key="2">
    <source>
        <dbReference type="Pfam" id="PF25164"/>
    </source>
</evidence>
<gene>
    <name evidence="3" type="ORF">SAMN02745189_01593</name>
</gene>
<evidence type="ECO:0000313" key="4">
    <source>
        <dbReference type="Proteomes" id="UP000184206"/>
    </source>
</evidence>
<evidence type="ECO:0000313" key="3">
    <source>
        <dbReference type="EMBL" id="SHM11843.1"/>
    </source>
</evidence>
<feature type="domain" description="Competence protein CoiA-like N-terminal" evidence="2">
    <location>
        <begin position="16"/>
        <end position="52"/>
    </location>
</feature>
<dbReference type="Pfam" id="PF25164">
    <property type="entry name" value="CoiA_N"/>
    <property type="match status" value="1"/>
</dbReference>
<accession>A0A1M7G6C4</accession>